<reference evidence="1 2" key="1">
    <citation type="journal article" date="2022" name="Genome Biol. Evol.">
        <title>The Spruce Budworm Genome: Reconstructing the Evolutionary History of Antifreeze Proteins.</title>
        <authorList>
            <person name="Beliveau C."/>
            <person name="Gagne P."/>
            <person name="Picq S."/>
            <person name="Vernygora O."/>
            <person name="Keeling C.I."/>
            <person name="Pinkney K."/>
            <person name="Doucet D."/>
            <person name="Wen F."/>
            <person name="Johnston J.S."/>
            <person name="Maaroufi H."/>
            <person name="Boyle B."/>
            <person name="Laroche J."/>
            <person name="Dewar K."/>
            <person name="Juretic N."/>
            <person name="Blackburn G."/>
            <person name="Nisole A."/>
            <person name="Brunet B."/>
            <person name="Brandao M."/>
            <person name="Lumley L."/>
            <person name="Duan J."/>
            <person name="Quan G."/>
            <person name="Lucarotti C.J."/>
            <person name="Roe A.D."/>
            <person name="Sperling F.A.H."/>
            <person name="Levesque R.C."/>
            <person name="Cusson M."/>
        </authorList>
    </citation>
    <scope>NUCLEOTIDE SEQUENCE [LARGE SCALE GENOMIC DNA]</scope>
    <source>
        <strain evidence="1">Glfc:IPQL:Cfum</strain>
    </source>
</reference>
<dbReference type="Proteomes" id="UP001064048">
    <property type="component" value="Chromosome 18"/>
</dbReference>
<dbReference type="EMBL" id="CM046118">
    <property type="protein sequence ID" value="KAI8438105.1"/>
    <property type="molecule type" value="Genomic_DNA"/>
</dbReference>
<comment type="caution">
    <text evidence="1">The sequence shown here is derived from an EMBL/GenBank/DDBJ whole genome shotgun (WGS) entry which is preliminary data.</text>
</comment>
<gene>
    <name evidence="1" type="ORF">MSG28_010739</name>
</gene>
<keyword evidence="2" id="KW-1185">Reference proteome</keyword>
<organism evidence="1 2">
    <name type="scientific">Choristoneura fumiferana</name>
    <name type="common">Spruce budworm moth</name>
    <name type="synonym">Archips fumiferana</name>
    <dbReference type="NCBI Taxonomy" id="7141"/>
    <lineage>
        <taxon>Eukaryota</taxon>
        <taxon>Metazoa</taxon>
        <taxon>Ecdysozoa</taxon>
        <taxon>Arthropoda</taxon>
        <taxon>Hexapoda</taxon>
        <taxon>Insecta</taxon>
        <taxon>Pterygota</taxon>
        <taxon>Neoptera</taxon>
        <taxon>Endopterygota</taxon>
        <taxon>Lepidoptera</taxon>
        <taxon>Glossata</taxon>
        <taxon>Ditrysia</taxon>
        <taxon>Tortricoidea</taxon>
        <taxon>Tortricidae</taxon>
        <taxon>Tortricinae</taxon>
        <taxon>Choristoneura</taxon>
    </lineage>
</organism>
<sequence length="116" mass="12621">MMSLLLRLTLFLVVLNQLLSPCEAYGSSGGKGSSVKYGGKPYYNPMRPQAFMGTSAGIPGHTATRRGLGISAWGIVIVILALILGGMGFYYFSMCYPILCKKERNYDMIQLQSVAV</sequence>
<protein>
    <submittedName>
        <fullName evidence="1">Uncharacterized protein</fullName>
    </submittedName>
</protein>
<evidence type="ECO:0000313" key="1">
    <source>
        <dbReference type="EMBL" id="KAI8438105.1"/>
    </source>
</evidence>
<proteinExistence type="predicted"/>
<evidence type="ECO:0000313" key="2">
    <source>
        <dbReference type="Proteomes" id="UP001064048"/>
    </source>
</evidence>
<accession>A0ACC0KP74</accession>
<name>A0ACC0KP74_CHOFU</name>